<organism evidence="2 3">
    <name type="scientific">Adineta steineri</name>
    <dbReference type="NCBI Taxonomy" id="433720"/>
    <lineage>
        <taxon>Eukaryota</taxon>
        <taxon>Metazoa</taxon>
        <taxon>Spiralia</taxon>
        <taxon>Gnathifera</taxon>
        <taxon>Rotifera</taxon>
        <taxon>Eurotatoria</taxon>
        <taxon>Bdelloidea</taxon>
        <taxon>Adinetida</taxon>
        <taxon>Adinetidae</taxon>
        <taxon>Adineta</taxon>
    </lineage>
</organism>
<dbReference type="Proteomes" id="UP000663877">
    <property type="component" value="Unassembled WGS sequence"/>
</dbReference>
<accession>A0A816EET8</accession>
<dbReference type="Proteomes" id="UP000663832">
    <property type="component" value="Unassembled WGS sequence"/>
</dbReference>
<comment type="caution">
    <text evidence="2">The sequence shown here is derived from an EMBL/GenBank/DDBJ whole genome shotgun (WGS) entry which is preliminary data.</text>
</comment>
<name>A0A816EET8_9BILA</name>
<evidence type="ECO:0000313" key="3">
    <source>
        <dbReference type="Proteomes" id="UP000663832"/>
    </source>
</evidence>
<reference evidence="2" key="1">
    <citation type="submission" date="2021-02" db="EMBL/GenBank/DDBJ databases">
        <authorList>
            <person name="Nowell W R."/>
        </authorList>
    </citation>
    <scope>NUCLEOTIDE SEQUENCE</scope>
</reference>
<sequence length="130" mass="14247">TKIMIRFAVFSIIFLISFTISLPTCDISFWVNLENFTCTGSPNGKFPKVTYNGQCMLSPDDPIKTSYRVIIDAEKKTVHNFTCYIGETCDGNGLITTKVPLSLDTCGPLIVTSTPSTVVQIGGLMFSCED</sequence>
<protein>
    <submittedName>
        <fullName evidence="2">Uncharacterized protein</fullName>
    </submittedName>
</protein>
<proteinExistence type="predicted"/>
<evidence type="ECO:0000313" key="2">
    <source>
        <dbReference type="EMBL" id="CAF1648958.1"/>
    </source>
</evidence>
<dbReference type="EMBL" id="CAJNOM010003753">
    <property type="protein sequence ID" value="CAF1648958.1"/>
    <property type="molecule type" value="Genomic_DNA"/>
</dbReference>
<feature type="non-terminal residue" evidence="2">
    <location>
        <position position="1"/>
    </location>
</feature>
<dbReference type="EMBL" id="CAJNOI010003400">
    <property type="protein sequence ID" value="CAF1516877.1"/>
    <property type="molecule type" value="Genomic_DNA"/>
</dbReference>
<dbReference type="OrthoDB" id="10284527at2759"/>
<keyword evidence="3" id="KW-1185">Reference proteome</keyword>
<dbReference type="AlphaFoldDB" id="A0A816EET8"/>
<evidence type="ECO:0000313" key="1">
    <source>
        <dbReference type="EMBL" id="CAF1516877.1"/>
    </source>
</evidence>
<gene>
    <name evidence="1" type="ORF">BJG266_LOCUS44047</name>
    <name evidence="2" type="ORF">QVE165_LOCUS60990</name>
</gene>